<comment type="subcellular location">
    <subcellularLocation>
        <location evidence="1">Membrane</location>
        <topology evidence="1">Multi-pass membrane protein</topology>
    </subcellularLocation>
</comment>
<keyword evidence="7 9" id="KW-0472">Membrane</keyword>
<dbReference type="InterPro" id="IPR036640">
    <property type="entry name" value="ABC1_TM_sf"/>
</dbReference>
<evidence type="ECO:0000256" key="1">
    <source>
        <dbReference type="ARBA" id="ARBA00004141"/>
    </source>
</evidence>
<dbReference type="PANTHER" id="PTHR24223">
    <property type="entry name" value="ATP-BINDING CASSETTE SUB-FAMILY C"/>
    <property type="match status" value="1"/>
</dbReference>
<feature type="compositionally biased region" description="Acidic residues" evidence="8">
    <location>
        <begin position="142"/>
        <end position="152"/>
    </location>
</feature>
<dbReference type="InterPro" id="IPR003439">
    <property type="entry name" value="ABC_transporter-like_ATP-bd"/>
</dbReference>
<dbReference type="GO" id="GO:0042626">
    <property type="term" value="F:ATPase-coupled transmembrane transporter activity"/>
    <property type="evidence" value="ECO:0007669"/>
    <property type="project" value="TreeGrafter"/>
</dbReference>
<dbReference type="GO" id="GO:0005524">
    <property type="term" value="F:ATP binding"/>
    <property type="evidence" value="ECO:0007669"/>
    <property type="project" value="UniProtKB-KW"/>
</dbReference>
<dbReference type="Gene3D" id="1.20.1560.10">
    <property type="entry name" value="ABC transporter type 1, transmembrane domain"/>
    <property type="match status" value="1"/>
</dbReference>
<proteinExistence type="inferred from homology"/>
<evidence type="ECO:0000256" key="6">
    <source>
        <dbReference type="ARBA" id="ARBA00022989"/>
    </source>
</evidence>
<evidence type="ECO:0000259" key="10">
    <source>
        <dbReference type="Pfam" id="PF00005"/>
    </source>
</evidence>
<dbReference type="Proteomes" id="UP001190700">
    <property type="component" value="Unassembled WGS sequence"/>
</dbReference>
<keyword evidence="4" id="KW-0547">Nucleotide-binding</keyword>
<feature type="domain" description="ABC transporter" evidence="10">
    <location>
        <begin position="3"/>
        <end position="35"/>
    </location>
</feature>
<dbReference type="Gene3D" id="3.40.50.300">
    <property type="entry name" value="P-loop containing nucleotide triphosphate hydrolases"/>
    <property type="match status" value="1"/>
</dbReference>
<dbReference type="GO" id="GO:0016887">
    <property type="term" value="F:ATP hydrolysis activity"/>
    <property type="evidence" value="ECO:0007669"/>
    <property type="project" value="InterPro"/>
</dbReference>
<gene>
    <name evidence="11" type="ORF">CYMTET_49620</name>
</gene>
<accession>A0AAE0BR06</accession>
<feature type="region of interest" description="Disordered" evidence="8">
    <location>
        <begin position="121"/>
        <end position="178"/>
    </location>
</feature>
<name>A0AAE0BR06_9CHLO</name>
<dbReference type="SUPFAM" id="SSF52540">
    <property type="entry name" value="P-loop containing nucleoside triphosphate hydrolases"/>
    <property type="match status" value="1"/>
</dbReference>
<evidence type="ECO:0000256" key="3">
    <source>
        <dbReference type="ARBA" id="ARBA00022692"/>
    </source>
</evidence>
<keyword evidence="12" id="KW-1185">Reference proteome</keyword>
<dbReference type="GO" id="GO:0016020">
    <property type="term" value="C:membrane"/>
    <property type="evidence" value="ECO:0007669"/>
    <property type="project" value="UniProtKB-SubCell"/>
</dbReference>
<feature type="transmembrane region" description="Helical" evidence="9">
    <location>
        <begin position="242"/>
        <end position="260"/>
    </location>
</feature>
<reference evidence="11 12" key="1">
    <citation type="journal article" date="2015" name="Genome Biol. Evol.">
        <title>Comparative Genomics of a Bacterivorous Green Alga Reveals Evolutionary Causalities and Consequences of Phago-Mixotrophic Mode of Nutrition.</title>
        <authorList>
            <person name="Burns J.A."/>
            <person name="Paasch A."/>
            <person name="Narechania A."/>
            <person name="Kim E."/>
        </authorList>
    </citation>
    <scope>NUCLEOTIDE SEQUENCE [LARGE SCALE GENOMIC DNA]</scope>
    <source>
        <strain evidence="11 12">PLY_AMNH</strain>
    </source>
</reference>
<sequence length="364" mass="39830">VGERGITISGGQKQRIAMARAAYSKPDVVILDDPLSAMDAHVGSKVFVECILQLWGELGCTVILITNQLWVCDRCDQIYLLDTGEVLEEGSYSDLMAGRSRFHELMMNVTGQDDNADTFAEADKENKVEEKKAEVEKKEEKEAEMEKEEETEKEAGGEKEVKKSEGEEKGKIMTKEQRSAGRIGMGTVVTFIYAADAPTLGKFMGFMTLLCPVMQWLVNWGLSKWSEAVTDSDTDSDADETLYLYLYLAIGVAFGLTAFLRAVSMNWFFVQACLGVESTYGELSEERKPDGISAGEDSAALTTLIDERQQQLFAQQDARMNELLKMVQALAQAVPPLAIANQNAGTGNAIACPEAAESSMSGSS</sequence>
<evidence type="ECO:0000256" key="4">
    <source>
        <dbReference type="ARBA" id="ARBA00022741"/>
    </source>
</evidence>
<dbReference type="InterPro" id="IPR050173">
    <property type="entry name" value="ABC_transporter_C-like"/>
</dbReference>
<keyword evidence="6 9" id="KW-1133">Transmembrane helix</keyword>
<dbReference type="Pfam" id="PF00005">
    <property type="entry name" value="ABC_tran"/>
    <property type="match status" value="1"/>
</dbReference>
<evidence type="ECO:0000256" key="9">
    <source>
        <dbReference type="SAM" id="Phobius"/>
    </source>
</evidence>
<dbReference type="AlphaFoldDB" id="A0AAE0BR06"/>
<feature type="compositionally biased region" description="Basic and acidic residues" evidence="8">
    <location>
        <begin position="153"/>
        <end position="178"/>
    </location>
</feature>
<evidence type="ECO:0000256" key="5">
    <source>
        <dbReference type="ARBA" id="ARBA00022840"/>
    </source>
</evidence>
<dbReference type="InterPro" id="IPR027417">
    <property type="entry name" value="P-loop_NTPase"/>
</dbReference>
<dbReference type="EMBL" id="LGRX02033612">
    <property type="protein sequence ID" value="KAK3240539.1"/>
    <property type="molecule type" value="Genomic_DNA"/>
</dbReference>
<organism evidence="11 12">
    <name type="scientific">Cymbomonas tetramitiformis</name>
    <dbReference type="NCBI Taxonomy" id="36881"/>
    <lineage>
        <taxon>Eukaryota</taxon>
        <taxon>Viridiplantae</taxon>
        <taxon>Chlorophyta</taxon>
        <taxon>Pyramimonadophyceae</taxon>
        <taxon>Pyramimonadales</taxon>
        <taxon>Pyramimonadaceae</taxon>
        <taxon>Cymbomonas</taxon>
    </lineage>
</organism>
<feature type="non-terminal residue" evidence="11">
    <location>
        <position position="1"/>
    </location>
</feature>
<evidence type="ECO:0000313" key="11">
    <source>
        <dbReference type="EMBL" id="KAK3240539.1"/>
    </source>
</evidence>
<evidence type="ECO:0000256" key="8">
    <source>
        <dbReference type="SAM" id="MobiDB-lite"/>
    </source>
</evidence>
<feature type="compositionally biased region" description="Basic and acidic residues" evidence="8">
    <location>
        <begin position="121"/>
        <end position="141"/>
    </location>
</feature>
<keyword evidence="3 9" id="KW-0812">Transmembrane</keyword>
<keyword evidence="5" id="KW-0067">ATP-binding</keyword>
<protein>
    <recommendedName>
        <fullName evidence="10">ABC transporter domain-containing protein</fullName>
    </recommendedName>
</protein>
<evidence type="ECO:0000313" key="12">
    <source>
        <dbReference type="Proteomes" id="UP001190700"/>
    </source>
</evidence>
<comment type="caution">
    <text evidence="11">The sequence shown here is derived from an EMBL/GenBank/DDBJ whole genome shotgun (WGS) entry which is preliminary data.</text>
</comment>
<evidence type="ECO:0000256" key="7">
    <source>
        <dbReference type="ARBA" id="ARBA00023136"/>
    </source>
</evidence>
<comment type="similarity">
    <text evidence="2">Belongs to the ABC transporter superfamily. ABCC family. Conjugate transporter (TC 3.A.1.208) subfamily.</text>
</comment>
<evidence type="ECO:0000256" key="2">
    <source>
        <dbReference type="ARBA" id="ARBA00009726"/>
    </source>
</evidence>
<dbReference type="PANTHER" id="PTHR24223:SF456">
    <property type="entry name" value="MULTIDRUG RESISTANCE-ASSOCIATED PROTEIN LETHAL(2)03659"/>
    <property type="match status" value="1"/>
</dbReference>